<evidence type="ECO:0000259" key="2">
    <source>
        <dbReference type="PROSITE" id="PS50110"/>
    </source>
</evidence>
<dbReference type="RefSeq" id="WP_310327627.1">
    <property type="nucleotide sequence ID" value="NZ_JAVDXV010000003.1"/>
</dbReference>
<dbReference type="EMBL" id="JAVDXV010000003">
    <property type="protein sequence ID" value="MDR7332720.1"/>
    <property type="molecule type" value="Genomic_DNA"/>
</dbReference>
<dbReference type="Proteomes" id="UP001180825">
    <property type="component" value="Unassembled WGS sequence"/>
</dbReference>
<dbReference type="PROSITE" id="PS50110">
    <property type="entry name" value="RESPONSE_REGULATORY"/>
    <property type="match status" value="1"/>
</dbReference>
<evidence type="ECO:0000313" key="4">
    <source>
        <dbReference type="Proteomes" id="UP001180825"/>
    </source>
</evidence>
<feature type="modified residue" description="4-aspartylphosphate" evidence="1">
    <location>
        <position position="84"/>
    </location>
</feature>
<keyword evidence="1" id="KW-0597">Phosphoprotein</keyword>
<organism evidence="3 4">
    <name type="scientific">Roseateles asaccharophilus</name>
    <dbReference type="NCBI Taxonomy" id="582607"/>
    <lineage>
        <taxon>Bacteria</taxon>
        <taxon>Pseudomonadati</taxon>
        <taxon>Pseudomonadota</taxon>
        <taxon>Betaproteobacteria</taxon>
        <taxon>Burkholderiales</taxon>
        <taxon>Sphaerotilaceae</taxon>
        <taxon>Roseateles</taxon>
    </lineage>
</organism>
<keyword evidence="4" id="KW-1185">Reference proteome</keyword>
<reference evidence="3 4" key="1">
    <citation type="submission" date="2023-07" db="EMBL/GenBank/DDBJ databases">
        <title>Sorghum-associated microbial communities from plants grown in Nebraska, USA.</title>
        <authorList>
            <person name="Schachtman D."/>
        </authorList>
    </citation>
    <scope>NUCLEOTIDE SEQUENCE [LARGE SCALE GENOMIC DNA]</scope>
    <source>
        <strain evidence="3 4">BE316</strain>
    </source>
</reference>
<accession>A0ABU2A6T7</accession>
<proteinExistence type="predicted"/>
<gene>
    <name evidence="3" type="ORF">J2X21_001853</name>
</gene>
<dbReference type="SUPFAM" id="SSF52172">
    <property type="entry name" value="CheY-like"/>
    <property type="match status" value="1"/>
</dbReference>
<dbReference type="Gene3D" id="3.40.50.2300">
    <property type="match status" value="1"/>
</dbReference>
<evidence type="ECO:0000313" key="3">
    <source>
        <dbReference type="EMBL" id="MDR7332720.1"/>
    </source>
</evidence>
<dbReference type="InterPro" id="IPR011006">
    <property type="entry name" value="CheY-like_superfamily"/>
</dbReference>
<dbReference type="InterPro" id="IPR001789">
    <property type="entry name" value="Sig_transdc_resp-reg_receiver"/>
</dbReference>
<name>A0ABU2A6T7_9BURK</name>
<comment type="caution">
    <text evidence="3">The sequence shown here is derived from an EMBL/GenBank/DDBJ whole genome shotgun (WGS) entry which is preliminary data.</text>
</comment>
<protein>
    <submittedName>
        <fullName evidence="3">CheY-like chemotaxis protein</fullName>
    </submittedName>
</protein>
<sequence length="151" mass="16303">MAISAFLAKTWQRWTQWTGLSRDGSPELIPEAPRFRVLVVSTDPDVAENIGLGLALSDHVQAVTSLDEALSSTRQLVPNVALVDIDDGQLNGIAVAAALRPLCGGGTIFVALSRSREHGLPEDFDFCIAPPAEPERWPRMLASVIRSEGSR</sequence>
<evidence type="ECO:0000256" key="1">
    <source>
        <dbReference type="PROSITE-ProRule" id="PRU00169"/>
    </source>
</evidence>
<feature type="domain" description="Response regulatory" evidence="2">
    <location>
        <begin position="36"/>
        <end position="145"/>
    </location>
</feature>